<evidence type="ECO:0000313" key="1">
    <source>
        <dbReference type="EMBL" id="KAH6933123.1"/>
    </source>
</evidence>
<proteinExistence type="predicted"/>
<accession>A0ACB7SHA4</accession>
<keyword evidence="2" id="KW-1185">Reference proteome</keyword>
<comment type="caution">
    <text evidence="1">The sequence shown here is derived from an EMBL/GenBank/DDBJ whole genome shotgun (WGS) entry which is preliminary data.</text>
</comment>
<dbReference type="EMBL" id="CM023484">
    <property type="protein sequence ID" value="KAH6933123.1"/>
    <property type="molecule type" value="Genomic_DNA"/>
</dbReference>
<organism evidence="1 2">
    <name type="scientific">Hyalomma asiaticum</name>
    <name type="common">Tick</name>
    <dbReference type="NCBI Taxonomy" id="266040"/>
    <lineage>
        <taxon>Eukaryota</taxon>
        <taxon>Metazoa</taxon>
        <taxon>Ecdysozoa</taxon>
        <taxon>Arthropoda</taxon>
        <taxon>Chelicerata</taxon>
        <taxon>Arachnida</taxon>
        <taxon>Acari</taxon>
        <taxon>Parasitiformes</taxon>
        <taxon>Ixodida</taxon>
        <taxon>Ixodoidea</taxon>
        <taxon>Ixodidae</taxon>
        <taxon>Hyalomminae</taxon>
        <taxon>Hyalomma</taxon>
    </lineage>
</organism>
<reference evidence="1" key="1">
    <citation type="submission" date="2020-05" db="EMBL/GenBank/DDBJ databases">
        <title>Large-scale comparative analyses of tick genomes elucidate their genetic diversity and vector capacities.</title>
        <authorList>
            <person name="Jia N."/>
            <person name="Wang J."/>
            <person name="Shi W."/>
            <person name="Du L."/>
            <person name="Sun Y."/>
            <person name="Zhan W."/>
            <person name="Jiang J."/>
            <person name="Wang Q."/>
            <person name="Zhang B."/>
            <person name="Ji P."/>
            <person name="Sakyi L.B."/>
            <person name="Cui X."/>
            <person name="Yuan T."/>
            <person name="Jiang B."/>
            <person name="Yang W."/>
            <person name="Lam T.T.-Y."/>
            <person name="Chang Q."/>
            <person name="Ding S."/>
            <person name="Wang X."/>
            <person name="Zhu J."/>
            <person name="Ruan X."/>
            <person name="Zhao L."/>
            <person name="Wei J."/>
            <person name="Que T."/>
            <person name="Du C."/>
            <person name="Cheng J."/>
            <person name="Dai P."/>
            <person name="Han X."/>
            <person name="Huang E."/>
            <person name="Gao Y."/>
            <person name="Liu J."/>
            <person name="Shao H."/>
            <person name="Ye R."/>
            <person name="Li L."/>
            <person name="Wei W."/>
            <person name="Wang X."/>
            <person name="Wang C."/>
            <person name="Yang T."/>
            <person name="Huo Q."/>
            <person name="Li W."/>
            <person name="Guo W."/>
            <person name="Chen H."/>
            <person name="Zhou L."/>
            <person name="Ni X."/>
            <person name="Tian J."/>
            <person name="Zhou Y."/>
            <person name="Sheng Y."/>
            <person name="Liu T."/>
            <person name="Pan Y."/>
            <person name="Xia L."/>
            <person name="Li J."/>
            <person name="Zhao F."/>
            <person name="Cao W."/>
        </authorList>
    </citation>
    <scope>NUCLEOTIDE SEQUENCE</scope>
    <source>
        <strain evidence="1">Hyas-2018</strain>
    </source>
</reference>
<gene>
    <name evidence="1" type="ORF">HPB50_012319</name>
</gene>
<evidence type="ECO:0000313" key="2">
    <source>
        <dbReference type="Proteomes" id="UP000821845"/>
    </source>
</evidence>
<protein>
    <submittedName>
        <fullName evidence="1">Uncharacterized protein</fullName>
    </submittedName>
</protein>
<name>A0ACB7SHA4_HYAAI</name>
<sequence length="249" mass="26625">MAQSAVSNTIHEVTEAIISVAARRKLVDFPLTPVAKGEAKAAFAELGYIPGVLACVDGTLVAIGKPQGRGIGTRRASCRGRVITPSTAWFSPTHTPPPPTNTAVRRRTLMFTRHRAPAAGDQSLDPWRRTWTPGSPVRNADLRILVVDPRFPGSCHDSGVAAKRAACMPSSATVAWRICACPERTARIIYACAALHNIALDSGDRTLEELGGGVPPPEQPEEPGGGQALEPRDMLLRGRHQFSAVVNLF</sequence>
<dbReference type="Proteomes" id="UP000821845">
    <property type="component" value="Chromosome 4"/>
</dbReference>